<evidence type="ECO:0000313" key="3">
    <source>
        <dbReference type="Proteomes" id="UP000829685"/>
    </source>
</evidence>
<evidence type="ECO:0000256" key="1">
    <source>
        <dbReference type="SAM" id="Coils"/>
    </source>
</evidence>
<dbReference type="AlphaFoldDB" id="A0A9Q0AU41"/>
<keyword evidence="1" id="KW-0175">Coiled coil</keyword>
<accession>A0A9Q0AU41</accession>
<dbReference type="EMBL" id="JAFIMR010000004">
    <property type="protein sequence ID" value="KAI1879283.1"/>
    <property type="molecule type" value="Genomic_DNA"/>
</dbReference>
<gene>
    <name evidence="2" type="ORF">JX265_002237</name>
</gene>
<keyword evidence="3" id="KW-1185">Reference proteome</keyword>
<name>A0A9Q0AU41_9PEZI</name>
<comment type="caution">
    <text evidence="2">The sequence shown here is derived from an EMBL/GenBank/DDBJ whole genome shotgun (WGS) entry which is preliminary data.</text>
</comment>
<dbReference type="Proteomes" id="UP000829685">
    <property type="component" value="Unassembled WGS sequence"/>
</dbReference>
<sequence>MSVDQKSKARFSSGGPASVVVLSDDAIDFSSLIIPSGREHSKVEEYVNGITNLSTVNRGFLLKLIPLMDVYITAGDSEKQQKSGFFFNQCKHMAESHEGGKLPLYCAILWYILAVHGKTCAVESHNEDAGLDSSVYTQMQRLKAVVSCTRQALVPNIVNDGDDSYAQSMDKLVAEICPRPGFYPSFVGTQRLQISAEKQFDSLNMIFRQLAHDARFEDPTPALKAISTFMENPDSDAPYWHACEWIKLYARVFVAHETFKAEYWDLLAENIIAAGKKYENSKPMTVIHPVGYAWMVEAGKQALCKIAEVRSNATDLKEQLKKKQVLSESADREPDDLHWDDTNEKNKIQATFDELKSHLRFALQSKTTE</sequence>
<organism evidence="2 3">
    <name type="scientific">Neoarthrinium moseri</name>
    <dbReference type="NCBI Taxonomy" id="1658444"/>
    <lineage>
        <taxon>Eukaryota</taxon>
        <taxon>Fungi</taxon>
        <taxon>Dikarya</taxon>
        <taxon>Ascomycota</taxon>
        <taxon>Pezizomycotina</taxon>
        <taxon>Sordariomycetes</taxon>
        <taxon>Xylariomycetidae</taxon>
        <taxon>Amphisphaeriales</taxon>
        <taxon>Apiosporaceae</taxon>
        <taxon>Neoarthrinium</taxon>
    </lineage>
</organism>
<protein>
    <submittedName>
        <fullName evidence="2">Uncharacterized protein</fullName>
    </submittedName>
</protein>
<feature type="coiled-coil region" evidence="1">
    <location>
        <begin position="306"/>
        <end position="333"/>
    </location>
</feature>
<evidence type="ECO:0000313" key="2">
    <source>
        <dbReference type="EMBL" id="KAI1879283.1"/>
    </source>
</evidence>
<proteinExistence type="predicted"/>
<reference evidence="2" key="1">
    <citation type="submission" date="2021-03" db="EMBL/GenBank/DDBJ databases">
        <title>Revisited historic fungal species revealed as producer of novel bioactive compounds through whole genome sequencing and comparative genomics.</title>
        <authorList>
            <person name="Vignolle G.A."/>
            <person name="Hochenegger N."/>
            <person name="Mach R.L."/>
            <person name="Mach-Aigner A.R."/>
            <person name="Javad Rahimi M."/>
            <person name="Salim K.A."/>
            <person name="Chan C.M."/>
            <person name="Lim L.B.L."/>
            <person name="Cai F."/>
            <person name="Druzhinina I.S."/>
            <person name="U'Ren J.M."/>
            <person name="Derntl C."/>
        </authorList>
    </citation>
    <scope>NUCLEOTIDE SEQUENCE</scope>
    <source>
        <strain evidence="2">TUCIM 5799</strain>
    </source>
</reference>